<accession>A0A212QQX8</accession>
<reference evidence="1 2" key="1">
    <citation type="submission" date="2017-06" db="EMBL/GenBank/DDBJ databases">
        <authorList>
            <person name="Kim H.J."/>
            <person name="Triplett B.A."/>
        </authorList>
    </citation>
    <scope>NUCLEOTIDE SEQUENCE [LARGE SCALE GENOMIC DNA]</scope>
    <source>
        <strain evidence="1 2">B29T1</strain>
    </source>
</reference>
<proteinExistence type="predicted"/>
<name>A0A212QQX8_9PROT</name>
<dbReference type="GO" id="GO:0016301">
    <property type="term" value="F:kinase activity"/>
    <property type="evidence" value="ECO:0007669"/>
    <property type="project" value="UniProtKB-KW"/>
</dbReference>
<dbReference type="Gene3D" id="3.30.420.40">
    <property type="match status" value="2"/>
</dbReference>
<dbReference type="RefSeq" id="WP_207761932.1">
    <property type="nucleotide sequence ID" value="NZ_FYEH01000002.1"/>
</dbReference>
<gene>
    <name evidence="1" type="ORF">SAMN07250955_102382</name>
</gene>
<dbReference type="Proteomes" id="UP000197065">
    <property type="component" value="Unassembled WGS sequence"/>
</dbReference>
<dbReference type="EMBL" id="FYEH01000002">
    <property type="protein sequence ID" value="SNB61743.1"/>
    <property type="molecule type" value="Genomic_DNA"/>
</dbReference>
<keyword evidence="1" id="KW-0808">Transferase</keyword>
<dbReference type="AlphaFoldDB" id="A0A212QQX8"/>
<evidence type="ECO:0000313" key="1">
    <source>
        <dbReference type="EMBL" id="SNB61743.1"/>
    </source>
</evidence>
<organism evidence="1 2">
    <name type="scientific">Arboricoccus pini</name>
    <dbReference type="NCBI Taxonomy" id="1963835"/>
    <lineage>
        <taxon>Bacteria</taxon>
        <taxon>Pseudomonadati</taxon>
        <taxon>Pseudomonadota</taxon>
        <taxon>Alphaproteobacteria</taxon>
        <taxon>Geminicoccales</taxon>
        <taxon>Geminicoccaceae</taxon>
        <taxon>Arboricoccus</taxon>
    </lineage>
</organism>
<dbReference type="SUPFAM" id="SSF53067">
    <property type="entry name" value="Actin-like ATPase domain"/>
    <property type="match status" value="1"/>
</dbReference>
<dbReference type="InterPro" id="IPR000600">
    <property type="entry name" value="ROK"/>
</dbReference>
<dbReference type="Pfam" id="PF00480">
    <property type="entry name" value="ROK"/>
    <property type="match status" value="1"/>
</dbReference>
<protein>
    <submittedName>
        <fullName evidence="1">Polyphosphate glucokinase</fullName>
    </submittedName>
</protein>
<keyword evidence="1" id="KW-0418">Kinase</keyword>
<keyword evidence="2" id="KW-1185">Reference proteome</keyword>
<sequence>MAGKSVLVVDVGGTTIKLALPASGKAARFKSGHGFTPKDLIEGIRQATDGWSYDCLSIGMPGPIRDNRLQLEPFNLGRGWLGFDFDAHFQQPVKLINDAAMQALGSYEGSKMLFLGLGTGLGAALVVSPVVLSLEFAHLPYQDGLSFEDCVAIRGRDRFGIERWTELVWDVVARLKAAAVADYVVLGGGLSATLTELAPGVRRGGNEHAIEGGVRLWTDDFLIA</sequence>
<dbReference type="InterPro" id="IPR043129">
    <property type="entry name" value="ATPase_NBD"/>
</dbReference>
<evidence type="ECO:0000313" key="2">
    <source>
        <dbReference type="Proteomes" id="UP000197065"/>
    </source>
</evidence>